<dbReference type="EMBL" id="DRLD01000264">
    <property type="protein sequence ID" value="HED10928.1"/>
    <property type="molecule type" value="Genomic_DNA"/>
</dbReference>
<dbReference type="GO" id="GO:0008168">
    <property type="term" value="F:methyltransferase activity"/>
    <property type="evidence" value="ECO:0007669"/>
    <property type="project" value="UniProtKB-KW"/>
</dbReference>
<gene>
    <name evidence="2" type="ORF">ENJ10_09590</name>
</gene>
<feature type="non-terminal residue" evidence="2">
    <location>
        <position position="1"/>
    </location>
</feature>
<dbReference type="SUPFAM" id="SSF53335">
    <property type="entry name" value="S-adenosyl-L-methionine-dependent methyltransferases"/>
    <property type="match status" value="1"/>
</dbReference>
<keyword evidence="2" id="KW-0489">Methyltransferase</keyword>
<reference evidence="2" key="1">
    <citation type="journal article" date="2020" name="mSystems">
        <title>Genome- and Community-Level Interaction Insights into Carbon Utilization and Element Cycling Functions of Hydrothermarchaeota in Hydrothermal Sediment.</title>
        <authorList>
            <person name="Zhou Z."/>
            <person name="Liu Y."/>
            <person name="Xu W."/>
            <person name="Pan J."/>
            <person name="Luo Z.H."/>
            <person name="Li M."/>
        </authorList>
    </citation>
    <scope>NUCLEOTIDE SEQUENCE [LARGE SCALE GENOMIC DNA]</scope>
    <source>
        <strain evidence="2">HyVt-456</strain>
    </source>
</reference>
<dbReference type="InterPro" id="IPR029063">
    <property type="entry name" value="SAM-dependent_MTases_sf"/>
</dbReference>
<dbReference type="Pfam" id="PF01209">
    <property type="entry name" value="Ubie_methyltran"/>
    <property type="match status" value="1"/>
</dbReference>
<dbReference type="InterPro" id="IPR004033">
    <property type="entry name" value="UbiE/COQ5_MeTrFase"/>
</dbReference>
<evidence type="ECO:0000256" key="1">
    <source>
        <dbReference type="ARBA" id="ARBA00022428"/>
    </source>
</evidence>
<proteinExistence type="predicted"/>
<accession>A0A7V1LMT7</accession>
<dbReference type="GO" id="GO:0009234">
    <property type="term" value="P:menaquinone biosynthetic process"/>
    <property type="evidence" value="ECO:0007669"/>
    <property type="project" value="UniProtKB-KW"/>
</dbReference>
<dbReference type="AlphaFoldDB" id="A0A7V1LMT7"/>
<dbReference type="GO" id="GO:0032259">
    <property type="term" value="P:methylation"/>
    <property type="evidence" value="ECO:0007669"/>
    <property type="project" value="UniProtKB-KW"/>
</dbReference>
<dbReference type="PROSITE" id="PS51608">
    <property type="entry name" value="SAM_MT_UBIE"/>
    <property type="match status" value="1"/>
</dbReference>
<keyword evidence="1" id="KW-0474">Menaquinone biosynthesis</keyword>
<name>A0A7V1LMT7_CALAY</name>
<evidence type="ECO:0000313" key="2">
    <source>
        <dbReference type="EMBL" id="HED10928.1"/>
    </source>
</evidence>
<comment type="caution">
    <text evidence="2">The sequence shown here is derived from an EMBL/GenBank/DDBJ whole genome shotgun (WGS) entry which is preliminary data.</text>
</comment>
<dbReference type="Proteomes" id="UP000886005">
    <property type="component" value="Unassembled WGS sequence"/>
</dbReference>
<keyword evidence="2" id="KW-0808">Transferase</keyword>
<dbReference type="Gene3D" id="3.40.50.150">
    <property type="entry name" value="Vaccinia Virus protein VP39"/>
    <property type="match status" value="1"/>
</dbReference>
<protein>
    <submittedName>
        <fullName evidence="2">Dimethylmenaquinone methyltransferase</fullName>
    </submittedName>
</protein>
<organism evidence="2">
    <name type="scientific">Caldithrix abyssi</name>
    <dbReference type="NCBI Taxonomy" id="187145"/>
    <lineage>
        <taxon>Bacteria</taxon>
        <taxon>Pseudomonadati</taxon>
        <taxon>Calditrichota</taxon>
        <taxon>Calditrichia</taxon>
        <taxon>Calditrichales</taxon>
        <taxon>Calditrichaceae</taxon>
        <taxon>Caldithrix</taxon>
    </lineage>
</organism>
<sequence length="106" mass="11980">REMIRVLKPGGRSLILEFSLPENALMRKLYLFYFRHVLPKIGALISGDSYAYNYLNQTVETFPYGDAFCRLMEEAGFKNVSAYPLTFGIATIYRGDKPAAVTEGQS</sequence>